<organism evidence="2 3">
    <name type="scientific">Conidiobolus coronatus (strain ATCC 28846 / CBS 209.66 / NRRL 28638)</name>
    <name type="common">Delacroixia coronata</name>
    <dbReference type="NCBI Taxonomy" id="796925"/>
    <lineage>
        <taxon>Eukaryota</taxon>
        <taxon>Fungi</taxon>
        <taxon>Fungi incertae sedis</taxon>
        <taxon>Zoopagomycota</taxon>
        <taxon>Entomophthoromycotina</taxon>
        <taxon>Entomophthoromycetes</taxon>
        <taxon>Entomophthorales</taxon>
        <taxon>Ancylistaceae</taxon>
        <taxon>Conidiobolus</taxon>
    </lineage>
</organism>
<keyword evidence="1" id="KW-0732">Signal</keyword>
<dbReference type="Proteomes" id="UP000070444">
    <property type="component" value="Unassembled WGS sequence"/>
</dbReference>
<dbReference type="AlphaFoldDB" id="A0A137NUL3"/>
<feature type="chain" id="PRO_5007294066" evidence="1">
    <location>
        <begin position="26"/>
        <end position="105"/>
    </location>
</feature>
<evidence type="ECO:0000256" key="1">
    <source>
        <dbReference type="SAM" id="SignalP"/>
    </source>
</evidence>
<evidence type="ECO:0000313" key="3">
    <source>
        <dbReference type="Proteomes" id="UP000070444"/>
    </source>
</evidence>
<dbReference type="OrthoDB" id="10013825at2759"/>
<name>A0A137NUL3_CONC2</name>
<gene>
    <name evidence="2" type="ORF">CONCODRAFT_11635</name>
</gene>
<dbReference type="EMBL" id="KQ964717">
    <property type="protein sequence ID" value="KXN66505.1"/>
    <property type="molecule type" value="Genomic_DNA"/>
</dbReference>
<accession>A0A137NUL3</accession>
<reference evidence="2 3" key="1">
    <citation type="journal article" date="2015" name="Genome Biol. Evol.">
        <title>Phylogenomic analyses indicate that early fungi evolved digesting cell walls of algal ancestors of land plants.</title>
        <authorList>
            <person name="Chang Y."/>
            <person name="Wang S."/>
            <person name="Sekimoto S."/>
            <person name="Aerts A.L."/>
            <person name="Choi C."/>
            <person name="Clum A."/>
            <person name="LaButti K.M."/>
            <person name="Lindquist E.A."/>
            <person name="Yee Ngan C."/>
            <person name="Ohm R.A."/>
            <person name="Salamov A.A."/>
            <person name="Grigoriev I.V."/>
            <person name="Spatafora J.W."/>
            <person name="Berbee M.L."/>
        </authorList>
    </citation>
    <scope>NUCLEOTIDE SEQUENCE [LARGE SCALE GENOMIC DNA]</scope>
    <source>
        <strain evidence="2 3">NRRL 28638</strain>
    </source>
</reference>
<dbReference type="Gene3D" id="3.30.10.10">
    <property type="entry name" value="Trypsin Inhibitor V, subunit A"/>
    <property type="match status" value="1"/>
</dbReference>
<protein>
    <submittedName>
        <fullName evidence="2">Uncharacterized protein</fullName>
    </submittedName>
</protein>
<sequence length="105" mass="11927">MIKTNNSIIMKLAILSATLLSFVSAQYDTCNKTNYQKLMGAIYNPQQGVFTYGNNSLNEKSLPQRTRVLGPEDMFTSDYRPERLNIYYKKCDHTGAFVVKEITCG</sequence>
<feature type="signal peptide" evidence="1">
    <location>
        <begin position="1"/>
        <end position="25"/>
    </location>
</feature>
<keyword evidence="3" id="KW-1185">Reference proteome</keyword>
<proteinExistence type="predicted"/>
<evidence type="ECO:0000313" key="2">
    <source>
        <dbReference type="EMBL" id="KXN66505.1"/>
    </source>
</evidence>